<organism evidence="3 4">
    <name type="scientific">Rhizopus oryzae</name>
    <name type="common">Mucormycosis agent</name>
    <name type="synonym">Rhizopus arrhizus var. delemar</name>
    <dbReference type="NCBI Taxonomy" id="64495"/>
    <lineage>
        <taxon>Eukaryota</taxon>
        <taxon>Fungi</taxon>
        <taxon>Fungi incertae sedis</taxon>
        <taxon>Mucoromycota</taxon>
        <taxon>Mucoromycotina</taxon>
        <taxon>Mucoromycetes</taxon>
        <taxon>Mucorales</taxon>
        <taxon>Mucorineae</taxon>
        <taxon>Rhizopodaceae</taxon>
        <taxon>Rhizopus</taxon>
    </lineage>
</organism>
<dbReference type="Gene3D" id="2.60.40.2440">
    <property type="entry name" value="Carbohydrate binding type-21 domain"/>
    <property type="match status" value="1"/>
</dbReference>
<evidence type="ECO:0000313" key="3">
    <source>
        <dbReference type="EMBL" id="KAG1552025.1"/>
    </source>
</evidence>
<accession>A0A9P6YM01</accession>
<dbReference type="InterPro" id="IPR005036">
    <property type="entry name" value="CBM21_dom"/>
</dbReference>
<feature type="compositionally biased region" description="Polar residues" evidence="1">
    <location>
        <begin position="31"/>
        <end position="44"/>
    </location>
</feature>
<evidence type="ECO:0000259" key="2">
    <source>
        <dbReference type="PROSITE" id="PS51159"/>
    </source>
</evidence>
<feature type="region of interest" description="Disordered" evidence="1">
    <location>
        <begin position="1"/>
        <end position="44"/>
    </location>
</feature>
<feature type="compositionally biased region" description="Polar residues" evidence="1">
    <location>
        <begin position="1"/>
        <end position="14"/>
    </location>
</feature>
<feature type="region of interest" description="Disordered" evidence="1">
    <location>
        <begin position="249"/>
        <end position="269"/>
    </location>
</feature>
<protein>
    <recommendedName>
        <fullName evidence="2">CBM21 domain-containing protein</fullName>
    </recommendedName>
</protein>
<feature type="compositionally biased region" description="Acidic residues" evidence="1">
    <location>
        <begin position="249"/>
        <end position="266"/>
    </location>
</feature>
<comment type="caution">
    <text evidence="3">The sequence shown here is derived from an EMBL/GenBank/DDBJ whole genome shotgun (WGS) entry which is preliminary data.</text>
</comment>
<reference evidence="3" key="1">
    <citation type="journal article" date="2020" name="Microb. Genom.">
        <title>Genetic diversity of clinical and environmental Mucorales isolates obtained from an investigation of mucormycosis cases among solid organ transplant recipients.</title>
        <authorList>
            <person name="Nguyen M.H."/>
            <person name="Kaul D."/>
            <person name="Muto C."/>
            <person name="Cheng S.J."/>
            <person name="Richter R.A."/>
            <person name="Bruno V.M."/>
            <person name="Liu G."/>
            <person name="Beyhan S."/>
            <person name="Sundermann A.J."/>
            <person name="Mounaud S."/>
            <person name="Pasculle A.W."/>
            <person name="Nierman W.C."/>
            <person name="Driscoll E."/>
            <person name="Cumbie R."/>
            <person name="Clancy C.J."/>
            <person name="Dupont C.L."/>
        </authorList>
    </citation>
    <scope>NUCLEOTIDE SEQUENCE</scope>
    <source>
        <strain evidence="3">GL16</strain>
    </source>
</reference>
<dbReference type="GO" id="GO:0005979">
    <property type="term" value="P:regulation of glycogen biosynthetic process"/>
    <property type="evidence" value="ECO:0007669"/>
    <property type="project" value="TreeGrafter"/>
</dbReference>
<name>A0A9P6YM01_RHIOR</name>
<evidence type="ECO:0000313" key="4">
    <source>
        <dbReference type="Proteomes" id="UP000717996"/>
    </source>
</evidence>
<dbReference type="GO" id="GO:0008157">
    <property type="term" value="F:protein phosphatase 1 binding"/>
    <property type="evidence" value="ECO:0007669"/>
    <property type="project" value="TreeGrafter"/>
</dbReference>
<dbReference type="PANTHER" id="PTHR12307">
    <property type="entry name" value="PROTEIN PHOSPHATASE 1 REGULATORY SUBUNIT"/>
    <property type="match status" value="1"/>
</dbReference>
<evidence type="ECO:0000256" key="1">
    <source>
        <dbReference type="SAM" id="MobiDB-lite"/>
    </source>
</evidence>
<gene>
    <name evidence="3" type="ORF">G6F51_001478</name>
</gene>
<dbReference type="GO" id="GO:2001069">
    <property type="term" value="F:glycogen binding"/>
    <property type="evidence" value="ECO:0007669"/>
    <property type="project" value="TreeGrafter"/>
</dbReference>
<dbReference type="InterPro" id="IPR050782">
    <property type="entry name" value="PP1_regulatory_subunit_3"/>
</dbReference>
<dbReference type="PANTHER" id="PTHR12307:SF36">
    <property type="entry name" value="GLYCOGEN-BINDING SUBUNIT 76A"/>
    <property type="match status" value="1"/>
</dbReference>
<sequence length="391" mass="45576">MPSFTTFPRNQSKWGPSDWSRPALKEKDEPITQNKPTKIASTQPRFSVFGNSKSKLAMINSQKNEIIKERKDQPSLKKKNVKFDPLFLERVCLFNESQSPVELKGIHDKASNLRIICPNWTSFQNRKHIRLDKKYFSVTADNQHIKGQLMVHNLALDKLVSIKYTFDRWSTIREVDGVFFGPNPKNVTFDTYEFSLDLGHGQLADRGEMRGKIEFNIRVTAGTRDYYDDNHGKNYIIKVIADPLNWTKEEEEREDEYPTEEEEEEEKEKHNSFTNALKEYQHAKPFHIKICQQQQQPFLTTRYDFSQSLSKETFQHNYFPEPFIKPSSPPSDHIHILDNMYIPSNTTPPTSPQSSPILSSKPFLSLTPSSMDIDSSHYMNLIDKYCFYNSQ</sequence>
<dbReference type="PROSITE" id="PS51159">
    <property type="entry name" value="CBM21"/>
    <property type="match status" value="1"/>
</dbReference>
<proteinExistence type="predicted"/>
<feature type="domain" description="CBM21" evidence="2">
    <location>
        <begin position="121"/>
        <end position="238"/>
    </location>
</feature>
<dbReference type="GO" id="GO:0000164">
    <property type="term" value="C:protein phosphatase type 1 complex"/>
    <property type="evidence" value="ECO:0007669"/>
    <property type="project" value="TreeGrafter"/>
</dbReference>
<dbReference type="EMBL" id="JAANIT010000111">
    <property type="protein sequence ID" value="KAG1552025.1"/>
    <property type="molecule type" value="Genomic_DNA"/>
</dbReference>
<dbReference type="Proteomes" id="UP000717996">
    <property type="component" value="Unassembled WGS sequence"/>
</dbReference>
<dbReference type="Pfam" id="PF03370">
    <property type="entry name" value="CBM_21"/>
    <property type="match status" value="1"/>
</dbReference>
<dbReference type="InterPro" id="IPR038175">
    <property type="entry name" value="CBM21_dom_sf"/>
</dbReference>
<dbReference type="AlphaFoldDB" id="A0A9P6YM01"/>
<dbReference type="OrthoDB" id="1881at2759"/>